<sequence length="54" mass="5930">MIRQLARTPHQLQINPKQSSPFSSRAVPPNPQGRRAARRAGSTPKVTRAPPMSV</sequence>
<gene>
    <name evidence="2" type="ORF">N658DRAFT_496665</name>
</gene>
<comment type="caution">
    <text evidence="2">The sequence shown here is derived from an EMBL/GenBank/DDBJ whole genome shotgun (WGS) entry which is preliminary data.</text>
</comment>
<accession>A0AAN6T1U3</accession>
<keyword evidence="3" id="KW-1185">Reference proteome</keyword>
<feature type="compositionally biased region" description="Polar residues" evidence="1">
    <location>
        <begin position="10"/>
        <end position="23"/>
    </location>
</feature>
<name>A0AAN6T1U3_9PEZI</name>
<evidence type="ECO:0000313" key="2">
    <source>
        <dbReference type="EMBL" id="KAK4100964.1"/>
    </source>
</evidence>
<proteinExistence type="predicted"/>
<protein>
    <submittedName>
        <fullName evidence="2">Uncharacterized protein</fullName>
    </submittedName>
</protein>
<dbReference type="EMBL" id="MU863637">
    <property type="protein sequence ID" value="KAK4100964.1"/>
    <property type="molecule type" value="Genomic_DNA"/>
</dbReference>
<dbReference type="Proteomes" id="UP001305647">
    <property type="component" value="Unassembled WGS sequence"/>
</dbReference>
<reference evidence="2" key="1">
    <citation type="journal article" date="2023" name="Mol. Phylogenet. Evol.">
        <title>Genome-scale phylogeny and comparative genomics of the fungal order Sordariales.</title>
        <authorList>
            <person name="Hensen N."/>
            <person name="Bonometti L."/>
            <person name="Westerberg I."/>
            <person name="Brannstrom I.O."/>
            <person name="Guillou S."/>
            <person name="Cros-Aarteil S."/>
            <person name="Calhoun S."/>
            <person name="Haridas S."/>
            <person name="Kuo A."/>
            <person name="Mondo S."/>
            <person name="Pangilinan J."/>
            <person name="Riley R."/>
            <person name="LaButti K."/>
            <person name="Andreopoulos B."/>
            <person name="Lipzen A."/>
            <person name="Chen C."/>
            <person name="Yan M."/>
            <person name="Daum C."/>
            <person name="Ng V."/>
            <person name="Clum A."/>
            <person name="Steindorff A."/>
            <person name="Ohm R.A."/>
            <person name="Martin F."/>
            <person name="Silar P."/>
            <person name="Natvig D.O."/>
            <person name="Lalanne C."/>
            <person name="Gautier V."/>
            <person name="Ament-Velasquez S.L."/>
            <person name="Kruys A."/>
            <person name="Hutchinson M.I."/>
            <person name="Powell A.J."/>
            <person name="Barry K."/>
            <person name="Miller A.N."/>
            <person name="Grigoriev I.V."/>
            <person name="Debuchy R."/>
            <person name="Gladieux P."/>
            <person name="Hiltunen Thoren M."/>
            <person name="Johannesson H."/>
        </authorList>
    </citation>
    <scope>NUCLEOTIDE SEQUENCE</scope>
    <source>
        <strain evidence="2">CBS 757.83</strain>
    </source>
</reference>
<evidence type="ECO:0000313" key="3">
    <source>
        <dbReference type="Proteomes" id="UP001305647"/>
    </source>
</evidence>
<organism evidence="2 3">
    <name type="scientific">Parathielavia hyrcaniae</name>
    <dbReference type="NCBI Taxonomy" id="113614"/>
    <lineage>
        <taxon>Eukaryota</taxon>
        <taxon>Fungi</taxon>
        <taxon>Dikarya</taxon>
        <taxon>Ascomycota</taxon>
        <taxon>Pezizomycotina</taxon>
        <taxon>Sordariomycetes</taxon>
        <taxon>Sordariomycetidae</taxon>
        <taxon>Sordariales</taxon>
        <taxon>Chaetomiaceae</taxon>
        <taxon>Parathielavia</taxon>
    </lineage>
</organism>
<reference evidence="2" key="2">
    <citation type="submission" date="2023-05" db="EMBL/GenBank/DDBJ databases">
        <authorList>
            <consortium name="Lawrence Berkeley National Laboratory"/>
            <person name="Steindorff A."/>
            <person name="Hensen N."/>
            <person name="Bonometti L."/>
            <person name="Westerberg I."/>
            <person name="Brannstrom I.O."/>
            <person name="Guillou S."/>
            <person name="Cros-Aarteil S."/>
            <person name="Calhoun S."/>
            <person name="Haridas S."/>
            <person name="Kuo A."/>
            <person name="Mondo S."/>
            <person name="Pangilinan J."/>
            <person name="Riley R."/>
            <person name="Labutti K."/>
            <person name="Andreopoulos B."/>
            <person name="Lipzen A."/>
            <person name="Chen C."/>
            <person name="Yanf M."/>
            <person name="Daum C."/>
            <person name="Ng V."/>
            <person name="Clum A."/>
            <person name="Ohm R."/>
            <person name="Martin F."/>
            <person name="Silar P."/>
            <person name="Natvig D."/>
            <person name="Lalanne C."/>
            <person name="Gautier V."/>
            <person name="Ament-Velasquez S.L."/>
            <person name="Kruys A."/>
            <person name="Hutchinson M.I."/>
            <person name="Powell A.J."/>
            <person name="Barry K."/>
            <person name="Miller A.N."/>
            <person name="Grigoriev I.V."/>
            <person name="Debuchy R."/>
            <person name="Gladieux P."/>
            <person name="Thoren M.H."/>
            <person name="Johannesson H."/>
        </authorList>
    </citation>
    <scope>NUCLEOTIDE SEQUENCE</scope>
    <source>
        <strain evidence="2">CBS 757.83</strain>
    </source>
</reference>
<dbReference type="AlphaFoldDB" id="A0AAN6T1U3"/>
<feature type="region of interest" description="Disordered" evidence="1">
    <location>
        <begin position="1"/>
        <end position="54"/>
    </location>
</feature>
<evidence type="ECO:0000256" key="1">
    <source>
        <dbReference type="SAM" id="MobiDB-lite"/>
    </source>
</evidence>